<proteinExistence type="predicted"/>
<protein>
    <submittedName>
        <fullName evidence="1">Uncharacterized protein</fullName>
    </submittedName>
</protein>
<accession>A0A4Z1L5D0</accession>
<comment type="caution">
    <text evidence="1">The sequence shown here is derived from an EMBL/GenBank/DDBJ whole genome shotgun (WGS) entry which is preliminary data.</text>
</comment>
<dbReference type="EMBL" id="PQXO01000016">
    <property type="protein sequence ID" value="TGO91866.1"/>
    <property type="molecule type" value="Genomic_DNA"/>
</dbReference>
<sequence length="89" mass="10265">MLKLLPECEVKDYKVQSRPLVTSYSFLEYSTYVLNIQNWGDSVVQPALQSNRGGEKVLDQPYGVLHRGMWNAAASKRFIFYTSSYHLMV</sequence>
<keyword evidence="2" id="KW-1185">Reference proteome</keyword>
<evidence type="ECO:0000313" key="1">
    <source>
        <dbReference type="EMBL" id="TGO91866.1"/>
    </source>
</evidence>
<name>A0A4Z1L5D0_9HELO</name>
<organism evidence="1 2">
    <name type="scientific">Botrytis porri</name>
    <dbReference type="NCBI Taxonomy" id="87229"/>
    <lineage>
        <taxon>Eukaryota</taxon>
        <taxon>Fungi</taxon>
        <taxon>Dikarya</taxon>
        <taxon>Ascomycota</taxon>
        <taxon>Pezizomycotina</taxon>
        <taxon>Leotiomycetes</taxon>
        <taxon>Helotiales</taxon>
        <taxon>Sclerotiniaceae</taxon>
        <taxon>Botrytis</taxon>
    </lineage>
</organism>
<reference evidence="1 2" key="1">
    <citation type="submission" date="2017-12" db="EMBL/GenBank/DDBJ databases">
        <title>Comparative genomics of Botrytis spp.</title>
        <authorList>
            <person name="Valero-Jimenez C.A."/>
            <person name="Tapia P."/>
            <person name="Veloso J."/>
            <person name="Silva-Moreno E."/>
            <person name="Staats M."/>
            <person name="Valdes J.H."/>
            <person name="Van Kan J.A.L."/>
        </authorList>
    </citation>
    <scope>NUCLEOTIDE SEQUENCE [LARGE SCALE GENOMIC DNA]</scope>
    <source>
        <strain evidence="1 2">MUCL3349</strain>
    </source>
</reference>
<dbReference type="AlphaFoldDB" id="A0A4Z1L5D0"/>
<gene>
    <name evidence="1" type="ORF">BPOR_0016g00130</name>
</gene>
<evidence type="ECO:0000313" key="2">
    <source>
        <dbReference type="Proteomes" id="UP000297280"/>
    </source>
</evidence>
<dbReference type="Proteomes" id="UP000297280">
    <property type="component" value="Unassembled WGS sequence"/>
</dbReference>